<keyword evidence="2" id="KW-0489">Methyltransferase</keyword>
<dbReference type="Gene3D" id="3.40.50.150">
    <property type="entry name" value="Vaccinia Virus protein VP39"/>
    <property type="match status" value="1"/>
</dbReference>
<dbReference type="EMBL" id="JAAGOX010000056">
    <property type="protein sequence ID" value="NDW47809.1"/>
    <property type="molecule type" value="Genomic_DNA"/>
</dbReference>
<gene>
    <name evidence="2" type="ORF">G0P99_22930</name>
</gene>
<dbReference type="InterPro" id="IPR006342">
    <property type="entry name" value="FkbM_mtfrase"/>
</dbReference>
<dbReference type="NCBIfam" id="TIGR01444">
    <property type="entry name" value="fkbM_fam"/>
    <property type="match status" value="1"/>
</dbReference>
<dbReference type="GO" id="GO:0032259">
    <property type="term" value="P:methylation"/>
    <property type="evidence" value="ECO:0007669"/>
    <property type="project" value="UniProtKB-KW"/>
</dbReference>
<organism evidence="2">
    <name type="scientific">Ruegeria sp. PrR005</name>
    <dbReference type="NCBI Taxonomy" id="2706882"/>
    <lineage>
        <taxon>Bacteria</taxon>
        <taxon>Pseudomonadati</taxon>
        <taxon>Pseudomonadota</taxon>
        <taxon>Alphaproteobacteria</taxon>
        <taxon>Rhodobacterales</taxon>
        <taxon>Roseobacteraceae</taxon>
        <taxon>Ruegeria</taxon>
    </lineage>
</organism>
<dbReference type="InterPro" id="IPR029063">
    <property type="entry name" value="SAM-dependent_MTases_sf"/>
</dbReference>
<comment type="caution">
    <text evidence="2">The sequence shown here is derived from an EMBL/GenBank/DDBJ whole genome shotgun (WGS) entry which is preliminary data.</text>
</comment>
<dbReference type="AlphaFoldDB" id="A0A6B2NZF8"/>
<feature type="domain" description="Methyltransferase FkbM" evidence="1">
    <location>
        <begin position="68"/>
        <end position="212"/>
    </location>
</feature>
<sequence>MPDTVSVAAECLGVKVPASRFLNDTRIERINAARYEGQEIAGALHVTGAEDRVLEIGAGLGIVGAVVAQNAKPQAVTSFEANPELVPEIEALYALNGLGGRIALRNQILISAPDRPESMPFHVRSSYLGSSLLNPAARPSTVVDVPTADFAAVCGETGATVLIMDIEGGELELLRHADLGQFRAVVLEFHPEAYGVEGMRECKAILTEAGFQRVEEKSTRTVWTCVRGQAG</sequence>
<protein>
    <submittedName>
        <fullName evidence="2">FkbM family methyltransferase</fullName>
    </submittedName>
</protein>
<dbReference type="Pfam" id="PF05050">
    <property type="entry name" value="Methyltransf_21"/>
    <property type="match status" value="1"/>
</dbReference>
<dbReference type="GO" id="GO:0008168">
    <property type="term" value="F:methyltransferase activity"/>
    <property type="evidence" value="ECO:0007669"/>
    <property type="project" value="UniProtKB-KW"/>
</dbReference>
<evidence type="ECO:0000313" key="2">
    <source>
        <dbReference type="EMBL" id="NDW47809.1"/>
    </source>
</evidence>
<accession>A0A6B2NZF8</accession>
<reference evidence="2" key="1">
    <citation type="submission" date="2020-02" db="EMBL/GenBank/DDBJ databases">
        <title>Delineation of the pyrene-degrading pathway in Roseobacter clade bacteria by genomic analysis.</title>
        <authorList>
            <person name="Zhou H."/>
            <person name="Wang H."/>
        </authorList>
    </citation>
    <scope>NUCLEOTIDE SEQUENCE</scope>
    <source>
        <strain evidence="2">PrR005</strain>
    </source>
</reference>
<evidence type="ECO:0000259" key="1">
    <source>
        <dbReference type="Pfam" id="PF05050"/>
    </source>
</evidence>
<dbReference type="SUPFAM" id="SSF53335">
    <property type="entry name" value="S-adenosyl-L-methionine-dependent methyltransferases"/>
    <property type="match status" value="1"/>
</dbReference>
<keyword evidence="2" id="KW-0808">Transferase</keyword>
<dbReference type="RefSeq" id="WP_164132820.1">
    <property type="nucleotide sequence ID" value="NZ_JAAGOX010000056.1"/>
</dbReference>
<name>A0A6B2NZF8_9RHOB</name>
<proteinExistence type="predicted"/>